<feature type="compositionally biased region" description="Low complexity" evidence="1">
    <location>
        <begin position="1"/>
        <end position="14"/>
    </location>
</feature>
<reference evidence="2" key="2">
    <citation type="journal article" date="2022" name="Microbiol. Resour. Announc.">
        <title>Whole-Genome Sequence of Entomortierella parvispora E1425, a Mucoromycotan Fungus Associated with Burkholderiaceae-Related Endosymbiotic Bacteria.</title>
        <authorList>
            <person name="Herlambang A."/>
            <person name="Guo Y."/>
            <person name="Takashima Y."/>
            <person name="Narisawa K."/>
            <person name="Ohta H."/>
            <person name="Nishizawa T."/>
        </authorList>
    </citation>
    <scope>NUCLEOTIDE SEQUENCE</scope>
    <source>
        <strain evidence="2">E1425</strain>
    </source>
</reference>
<gene>
    <name evidence="2" type="ORF">EMPS_03540</name>
</gene>
<keyword evidence="3" id="KW-1185">Reference proteome</keyword>
<comment type="caution">
    <text evidence="2">The sequence shown here is derived from an EMBL/GenBank/DDBJ whole genome shotgun (WGS) entry which is preliminary data.</text>
</comment>
<feature type="region of interest" description="Disordered" evidence="1">
    <location>
        <begin position="1"/>
        <end position="71"/>
    </location>
</feature>
<name>A0A9P3H6T2_9FUNG</name>
<reference evidence="2" key="1">
    <citation type="submission" date="2021-11" db="EMBL/GenBank/DDBJ databases">
        <authorList>
            <person name="Herlambang A."/>
            <person name="Guo Y."/>
            <person name="Takashima Y."/>
            <person name="Nishizawa T."/>
        </authorList>
    </citation>
    <scope>NUCLEOTIDE SEQUENCE</scope>
    <source>
        <strain evidence="2">E1425</strain>
    </source>
</reference>
<dbReference type="OrthoDB" id="2446329at2759"/>
<feature type="compositionally biased region" description="Polar residues" evidence="1">
    <location>
        <begin position="49"/>
        <end position="61"/>
    </location>
</feature>
<evidence type="ECO:0000313" key="2">
    <source>
        <dbReference type="EMBL" id="GJJ71190.1"/>
    </source>
</evidence>
<proteinExistence type="predicted"/>
<organism evidence="2 3">
    <name type="scientific">Entomortierella parvispora</name>
    <dbReference type="NCBI Taxonomy" id="205924"/>
    <lineage>
        <taxon>Eukaryota</taxon>
        <taxon>Fungi</taxon>
        <taxon>Fungi incertae sedis</taxon>
        <taxon>Mucoromycota</taxon>
        <taxon>Mortierellomycotina</taxon>
        <taxon>Mortierellomycetes</taxon>
        <taxon>Mortierellales</taxon>
        <taxon>Mortierellaceae</taxon>
        <taxon>Entomortierella</taxon>
    </lineage>
</organism>
<dbReference type="AlphaFoldDB" id="A0A9P3H6T2"/>
<dbReference type="EMBL" id="BQFW01000005">
    <property type="protein sequence ID" value="GJJ71190.1"/>
    <property type="molecule type" value="Genomic_DNA"/>
</dbReference>
<evidence type="ECO:0000313" key="3">
    <source>
        <dbReference type="Proteomes" id="UP000827284"/>
    </source>
</evidence>
<dbReference type="Proteomes" id="UP000827284">
    <property type="component" value="Unassembled WGS sequence"/>
</dbReference>
<accession>A0A9P3H6T2</accession>
<sequence>MTAPTASTSSTASAFGQPHARSLSGGNNNSGSEQHRDADEDDVPKLDQPQGSRSSDQQPQPTDADPHPELDQFVNEFYDGDKFTDVDSRVWV</sequence>
<protein>
    <submittedName>
        <fullName evidence="2">Uncharacterized protein</fullName>
    </submittedName>
</protein>
<evidence type="ECO:0000256" key="1">
    <source>
        <dbReference type="SAM" id="MobiDB-lite"/>
    </source>
</evidence>